<keyword evidence="2" id="KW-1185">Reference proteome</keyword>
<reference evidence="1 2" key="1">
    <citation type="submission" date="2023-08" db="EMBL/GenBank/DDBJ databases">
        <title>Pathogen: clinical or host-associated sample.</title>
        <authorList>
            <person name="Hergert J."/>
            <person name="Casey R."/>
            <person name="Wagner J."/>
            <person name="Young E.L."/>
            <person name="Oakeson K.F."/>
        </authorList>
    </citation>
    <scope>NUCLEOTIDE SEQUENCE [LARGE SCALE GENOMIC DNA]</scope>
    <source>
        <strain evidence="1 2">UPHL-collab-2</strain>
    </source>
</reference>
<evidence type="ECO:0000313" key="2">
    <source>
        <dbReference type="Proteomes" id="UP001225788"/>
    </source>
</evidence>
<dbReference type="EMBL" id="CP132314">
    <property type="protein sequence ID" value="WLS04097.1"/>
    <property type="molecule type" value="Genomic_DNA"/>
</dbReference>
<sequence>MSVQRLSIAPEYVSFYAAGRRNVDIPVHMDRQGIYVSDDCVNIPAEYWYDGDTHVTLGPYSEVAEAREPDSDTILNTPNQELILFDANEPQYAIARVPHAKTRIRVWLDHPFAPTNVTIAYR</sequence>
<organism evidence="1 2">
    <name type="scientific">Shinella oryzae</name>
    <dbReference type="NCBI Taxonomy" id="2871820"/>
    <lineage>
        <taxon>Bacteria</taxon>
        <taxon>Pseudomonadati</taxon>
        <taxon>Pseudomonadota</taxon>
        <taxon>Alphaproteobacteria</taxon>
        <taxon>Hyphomicrobiales</taxon>
        <taxon>Rhizobiaceae</taxon>
        <taxon>Shinella</taxon>
    </lineage>
</organism>
<accession>A0ABY9KB76</accession>
<dbReference type="Proteomes" id="UP001225788">
    <property type="component" value="Chromosome"/>
</dbReference>
<name>A0ABY9KB76_9HYPH</name>
<proteinExistence type="predicted"/>
<gene>
    <name evidence="1" type="ORF">Q9315_05600</name>
</gene>
<protein>
    <submittedName>
        <fullName evidence="1">Uncharacterized protein</fullName>
    </submittedName>
</protein>
<evidence type="ECO:0000313" key="1">
    <source>
        <dbReference type="EMBL" id="WLS04097.1"/>
    </source>
</evidence>
<dbReference type="RefSeq" id="WP_306159981.1">
    <property type="nucleotide sequence ID" value="NZ_CP132314.1"/>
</dbReference>